<organism evidence="2 3">
    <name type="scientific">Actinokineospora globicatena</name>
    <dbReference type="NCBI Taxonomy" id="103729"/>
    <lineage>
        <taxon>Bacteria</taxon>
        <taxon>Bacillati</taxon>
        <taxon>Actinomycetota</taxon>
        <taxon>Actinomycetes</taxon>
        <taxon>Pseudonocardiales</taxon>
        <taxon>Pseudonocardiaceae</taxon>
        <taxon>Actinokineospora</taxon>
    </lineage>
</organism>
<dbReference type="Proteomes" id="UP001165042">
    <property type="component" value="Unassembled WGS sequence"/>
</dbReference>
<name>A0A9W6QH37_9PSEU</name>
<sequence>MQRGGEVSIVFRSVVHRELCSPPGPLRGAALLAHLFDKPQNGRVITQRGQDQRAHERGSGGQCTDRITASGANMCDQQIDLVQQTRLHPADHVP</sequence>
<dbReference type="EMBL" id="BSSD01000001">
    <property type="protein sequence ID" value="GLW89640.1"/>
    <property type="molecule type" value="Genomic_DNA"/>
</dbReference>
<reference evidence="2" key="1">
    <citation type="submission" date="2023-02" db="EMBL/GenBank/DDBJ databases">
        <title>Actinokineospora globicatena NBRC 15670.</title>
        <authorList>
            <person name="Ichikawa N."/>
            <person name="Sato H."/>
            <person name="Tonouchi N."/>
        </authorList>
    </citation>
    <scope>NUCLEOTIDE SEQUENCE</scope>
    <source>
        <strain evidence="2">NBRC 15670</strain>
    </source>
</reference>
<keyword evidence="3" id="KW-1185">Reference proteome</keyword>
<dbReference type="AlphaFoldDB" id="A0A9W6QH37"/>
<evidence type="ECO:0000256" key="1">
    <source>
        <dbReference type="SAM" id="MobiDB-lite"/>
    </source>
</evidence>
<gene>
    <name evidence="2" type="ORF">Aglo03_04560</name>
</gene>
<comment type="caution">
    <text evidence="2">The sequence shown here is derived from an EMBL/GenBank/DDBJ whole genome shotgun (WGS) entry which is preliminary data.</text>
</comment>
<evidence type="ECO:0000313" key="2">
    <source>
        <dbReference type="EMBL" id="GLW89640.1"/>
    </source>
</evidence>
<protein>
    <submittedName>
        <fullName evidence="2">Uncharacterized protein</fullName>
    </submittedName>
</protein>
<feature type="region of interest" description="Disordered" evidence="1">
    <location>
        <begin position="46"/>
        <end position="65"/>
    </location>
</feature>
<evidence type="ECO:0000313" key="3">
    <source>
        <dbReference type="Proteomes" id="UP001165042"/>
    </source>
</evidence>
<proteinExistence type="predicted"/>
<accession>A0A9W6QH37</accession>